<name>A0A1T4NWA9_9FIRM</name>
<evidence type="ECO:0000256" key="1">
    <source>
        <dbReference type="SAM" id="Phobius"/>
    </source>
</evidence>
<dbReference type="Proteomes" id="UP000190625">
    <property type="component" value="Unassembled WGS sequence"/>
</dbReference>
<keyword evidence="4" id="KW-1185">Reference proteome</keyword>
<gene>
    <name evidence="3" type="ORF">SAMN02745118_01956</name>
</gene>
<organism evidence="3 4">
    <name type="scientific">Selenihalanaerobacter shriftii</name>
    <dbReference type="NCBI Taxonomy" id="142842"/>
    <lineage>
        <taxon>Bacteria</taxon>
        <taxon>Bacillati</taxon>
        <taxon>Bacillota</taxon>
        <taxon>Clostridia</taxon>
        <taxon>Halanaerobiales</taxon>
        <taxon>Halobacteroidaceae</taxon>
        <taxon>Selenihalanaerobacter</taxon>
    </lineage>
</organism>
<feature type="transmembrane region" description="Helical" evidence="1">
    <location>
        <begin position="71"/>
        <end position="92"/>
    </location>
</feature>
<keyword evidence="1" id="KW-1133">Transmembrane helix</keyword>
<evidence type="ECO:0000313" key="3">
    <source>
        <dbReference type="EMBL" id="SJZ83529.1"/>
    </source>
</evidence>
<feature type="transmembrane region" description="Helical" evidence="1">
    <location>
        <begin position="23"/>
        <end position="51"/>
    </location>
</feature>
<sequence>MNYYFEVLNEYAEFNGRVKRKKYWMFTLISFVISIILRLISPVLLGIYGLVVLLPGLAVTIRRLHDTNRSGWWVLINIIPLIGPIIFLVFMVQDSTSGENKYDSKPKIQSQNNQVNTNNFKQNNLNSKEKLALENSKVECNECGEMVNTEVDFCSNCGNELTSERKQTCYNCDSVIEEYARFCPECGVELVMSCPECETELDPKTKFCSNCGFNFESDNNDDRGSEEETGP</sequence>
<dbReference type="Pfam" id="PF12773">
    <property type="entry name" value="DZR"/>
    <property type="match status" value="1"/>
</dbReference>
<dbReference type="AlphaFoldDB" id="A0A1T4NWA9"/>
<dbReference type="Pfam" id="PF05656">
    <property type="entry name" value="DUF805"/>
    <property type="match status" value="1"/>
</dbReference>
<keyword evidence="1" id="KW-0812">Transmembrane</keyword>
<protein>
    <submittedName>
        <fullName evidence="3">Uncharacterized membrane protein YhaH, DUF805 family</fullName>
    </submittedName>
</protein>
<feature type="domain" description="DZANK-type" evidence="2">
    <location>
        <begin position="169"/>
        <end position="212"/>
    </location>
</feature>
<dbReference type="OrthoDB" id="9812349at2"/>
<accession>A0A1T4NWA9</accession>
<proteinExistence type="predicted"/>
<dbReference type="STRING" id="142842.SAMN02745118_01956"/>
<dbReference type="PANTHER" id="PTHR34980">
    <property type="entry name" value="INNER MEMBRANE PROTEIN-RELATED-RELATED"/>
    <property type="match status" value="1"/>
</dbReference>
<dbReference type="InterPro" id="IPR025874">
    <property type="entry name" value="DZR"/>
</dbReference>
<dbReference type="GO" id="GO:0005886">
    <property type="term" value="C:plasma membrane"/>
    <property type="evidence" value="ECO:0007669"/>
    <property type="project" value="TreeGrafter"/>
</dbReference>
<dbReference type="EMBL" id="FUWM01000016">
    <property type="protein sequence ID" value="SJZ83529.1"/>
    <property type="molecule type" value="Genomic_DNA"/>
</dbReference>
<keyword evidence="1" id="KW-0472">Membrane</keyword>
<evidence type="ECO:0000313" key="4">
    <source>
        <dbReference type="Proteomes" id="UP000190625"/>
    </source>
</evidence>
<evidence type="ECO:0000259" key="2">
    <source>
        <dbReference type="Pfam" id="PF12773"/>
    </source>
</evidence>
<dbReference type="InterPro" id="IPR008523">
    <property type="entry name" value="DUF805"/>
</dbReference>
<reference evidence="4" key="1">
    <citation type="submission" date="2017-02" db="EMBL/GenBank/DDBJ databases">
        <authorList>
            <person name="Varghese N."/>
            <person name="Submissions S."/>
        </authorList>
    </citation>
    <scope>NUCLEOTIDE SEQUENCE [LARGE SCALE GENOMIC DNA]</scope>
    <source>
        <strain evidence="4">ATCC BAA-73</strain>
    </source>
</reference>
<dbReference type="PANTHER" id="PTHR34980:SF2">
    <property type="entry name" value="INNER MEMBRANE PROTEIN YHAH-RELATED"/>
    <property type="match status" value="1"/>
</dbReference>